<evidence type="ECO:0000256" key="2">
    <source>
        <dbReference type="ARBA" id="ARBA00022763"/>
    </source>
</evidence>
<gene>
    <name evidence="7" type="ORF">N7335_02105</name>
</gene>
<dbReference type="GO" id="GO:0006310">
    <property type="term" value="P:DNA recombination"/>
    <property type="evidence" value="ECO:0007669"/>
    <property type="project" value="UniProtKB-KW"/>
</dbReference>
<dbReference type="Pfam" id="PF02075">
    <property type="entry name" value="RuvC"/>
    <property type="match status" value="1"/>
</dbReference>
<dbReference type="CDD" id="cd22992">
    <property type="entry name" value="MOC1"/>
    <property type="match status" value="1"/>
</dbReference>
<dbReference type="InterPro" id="IPR002176">
    <property type="entry name" value="X-over_junc_endoDNase_RuvC"/>
</dbReference>
<dbReference type="InterPro" id="IPR012337">
    <property type="entry name" value="RNaseH-like_sf"/>
</dbReference>
<dbReference type="RefSeq" id="WP_279647957.1">
    <property type="nucleotide sequence ID" value="NZ_JAODZE010000001.1"/>
</dbReference>
<dbReference type="GO" id="GO:0004520">
    <property type="term" value="F:DNA endonuclease activity"/>
    <property type="evidence" value="ECO:0007669"/>
    <property type="project" value="InterPro"/>
</dbReference>
<keyword evidence="2" id="KW-0227">DNA damage</keyword>
<dbReference type="GO" id="GO:0006281">
    <property type="term" value="P:DNA repair"/>
    <property type="evidence" value="ECO:0007669"/>
    <property type="project" value="UniProtKB-KW"/>
</dbReference>
<evidence type="ECO:0000256" key="6">
    <source>
        <dbReference type="ARBA" id="ARBA00023204"/>
    </source>
</evidence>
<dbReference type="InterPro" id="IPR036397">
    <property type="entry name" value="RNaseH_sf"/>
</dbReference>
<keyword evidence="4" id="KW-0238">DNA-binding</keyword>
<dbReference type="GO" id="GO:0003677">
    <property type="term" value="F:DNA binding"/>
    <property type="evidence" value="ECO:0007669"/>
    <property type="project" value="UniProtKB-KW"/>
</dbReference>
<evidence type="ECO:0000313" key="8">
    <source>
        <dbReference type="Proteomes" id="UP001158076"/>
    </source>
</evidence>
<comment type="caution">
    <text evidence="7">The sequence shown here is derived from an EMBL/GenBank/DDBJ whole genome shotgun (WGS) entry which is preliminary data.</text>
</comment>
<proteinExistence type="inferred from homology"/>
<evidence type="ECO:0000256" key="5">
    <source>
        <dbReference type="ARBA" id="ARBA00023172"/>
    </source>
</evidence>
<evidence type="ECO:0000256" key="1">
    <source>
        <dbReference type="ARBA" id="ARBA00009518"/>
    </source>
</evidence>
<name>A0AA42KWE9_STUST</name>
<dbReference type="Gene3D" id="3.30.420.10">
    <property type="entry name" value="Ribonuclease H-like superfamily/Ribonuclease H"/>
    <property type="match status" value="1"/>
</dbReference>
<dbReference type="SUPFAM" id="SSF53098">
    <property type="entry name" value="Ribonuclease H-like"/>
    <property type="match status" value="1"/>
</dbReference>
<organism evidence="7 8">
    <name type="scientific">Stutzerimonas stutzeri</name>
    <name type="common">Pseudomonas stutzeri</name>
    <dbReference type="NCBI Taxonomy" id="316"/>
    <lineage>
        <taxon>Bacteria</taxon>
        <taxon>Pseudomonadati</taxon>
        <taxon>Pseudomonadota</taxon>
        <taxon>Gammaproteobacteria</taxon>
        <taxon>Pseudomonadales</taxon>
        <taxon>Pseudomonadaceae</taxon>
        <taxon>Stutzerimonas</taxon>
    </lineage>
</organism>
<keyword evidence="5" id="KW-0233">DNA recombination</keyword>
<reference evidence="7" key="1">
    <citation type="submission" date="2022-09" db="EMBL/GenBank/DDBJ databases">
        <title>Intensive care unit water sources are persistently colonized with multi-drug resistant bacteria and are the site of extensive horizontal gene transfer of antibiotic resistance genes.</title>
        <authorList>
            <person name="Diorio-Toth L."/>
        </authorList>
    </citation>
    <scope>NUCLEOTIDE SEQUENCE</scope>
    <source>
        <strain evidence="7">GD04147</strain>
    </source>
</reference>
<keyword evidence="6" id="KW-0234">DNA repair</keyword>
<protein>
    <submittedName>
        <fullName evidence="7">Crossover junction endodeoxyribonuclease RuvC</fullName>
    </submittedName>
</protein>
<accession>A0AA42KWE9</accession>
<evidence type="ECO:0000256" key="3">
    <source>
        <dbReference type="ARBA" id="ARBA00022842"/>
    </source>
</evidence>
<keyword evidence="3" id="KW-0460">Magnesium</keyword>
<dbReference type="AlphaFoldDB" id="A0AA42KWE9"/>
<evidence type="ECO:0000313" key="7">
    <source>
        <dbReference type="EMBL" id="MDH0145180.1"/>
    </source>
</evidence>
<sequence>MRKILGVDPGAKGGLSIIDEQFNLIDCHKMPVSKERGKDGKVRVRICVPSLYEIISKHDIDLAVVEKVGARPGEGVNSMFSFGEAYGVVRALAETNSAKTIYVRPQEWRGYQSLSGLSKEQIAEIAFEIFGAKEIYGRKNKYGNYSIKDGISDSLMIAKYGVRFLE</sequence>
<evidence type="ECO:0000256" key="4">
    <source>
        <dbReference type="ARBA" id="ARBA00023125"/>
    </source>
</evidence>
<comment type="similarity">
    <text evidence="1">Belongs to the RuvC family.</text>
</comment>
<dbReference type="EMBL" id="JAODZE010000001">
    <property type="protein sequence ID" value="MDH0145180.1"/>
    <property type="molecule type" value="Genomic_DNA"/>
</dbReference>
<dbReference type="Proteomes" id="UP001158076">
    <property type="component" value="Unassembled WGS sequence"/>
</dbReference>